<keyword evidence="4 7" id="KW-0812">Transmembrane</keyword>
<dbReference type="PANTHER" id="PTHR30576:SF21">
    <property type="entry name" value="UDP-GLUCOSE:UNDECAPRENYL-PHOSPHATE GLUCOSE-1-PHOSPHATE TRANSFERASE"/>
    <property type="match status" value="1"/>
</dbReference>
<feature type="transmembrane region" description="Helical" evidence="7">
    <location>
        <begin position="114"/>
        <end position="140"/>
    </location>
</feature>
<dbReference type="InterPro" id="IPR017473">
    <property type="entry name" value="Undecaprenyl-P_gluc_Ptfrase"/>
</dbReference>
<name>A0ABR6Z3X5_9BURK</name>
<evidence type="ECO:0000256" key="3">
    <source>
        <dbReference type="ARBA" id="ARBA00022679"/>
    </source>
</evidence>
<evidence type="ECO:0000256" key="1">
    <source>
        <dbReference type="ARBA" id="ARBA00004141"/>
    </source>
</evidence>
<feature type="transmembrane region" description="Helical" evidence="7">
    <location>
        <begin position="17"/>
        <end position="41"/>
    </location>
</feature>
<dbReference type="GO" id="GO:0089702">
    <property type="term" value="F:undecaprenyl-phosphate glucose phosphotransferase activity"/>
    <property type="evidence" value="ECO:0007669"/>
    <property type="project" value="UniProtKB-EC"/>
</dbReference>
<evidence type="ECO:0000313" key="10">
    <source>
        <dbReference type="Proteomes" id="UP000646911"/>
    </source>
</evidence>
<sequence length="473" mass="53053">MFNASSRVSNTSQSAQLLAALTGIAFGATTYMTLLGIILYSDYADPEIFGVRMLIACLTSMILFSSQQLLGTLQEKHIFAAFPSITARWFVVFMVVLLSAYVDKSTERLSRAVMLVWLFSTPFTLMLTALIMRKLALLYYSNPTRRRKAVLIWSNSACADLVESLRNTPLAAIDFVGFFDNRNESRPPSNLERLGDLSDAADWIVDADTGRVNVDVVFIGLNTKEPPELAEIIAILEDSTASTYFVPESLIFGMPGIQLRELAGRPVLASTETPFIGLAALPKRLLDLFGSFFGLIFLSPILLLIAIGVKLSSPGAVLFKQVRYGIAGRPINVYKFRSMRQSNPNERVIQATVGDPRVTKFGRFLRRSSLDELPQLFNVLKGEMSLVGPRPHAVEHNELYRKLVSGYMFRHKIKPGITGWAQVNGLRGETETLEKMEERVEYDLYYIQHWSVWLDIVIIWRTVKVVLGDKNAY</sequence>
<dbReference type="InterPro" id="IPR017475">
    <property type="entry name" value="EPS_sugar_tfrase"/>
</dbReference>
<evidence type="ECO:0000256" key="6">
    <source>
        <dbReference type="ARBA" id="ARBA00023136"/>
    </source>
</evidence>
<dbReference type="EMBL" id="JACOFX010000001">
    <property type="protein sequence ID" value="MBC3906499.1"/>
    <property type="molecule type" value="Genomic_DNA"/>
</dbReference>
<accession>A0ABR6Z3X5</accession>
<reference evidence="9 10" key="1">
    <citation type="submission" date="2020-08" db="EMBL/GenBank/DDBJ databases">
        <title>Novel species isolated from subtropical streams in China.</title>
        <authorList>
            <person name="Lu H."/>
        </authorList>
    </citation>
    <scope>NUCLEOTIDE SEQUENCE [LARGE SCALE GENOMIC DNA]</scope>
    <source>
        <strain evidence="9 10">NL8W</strain>
    </source>
</reference>
<keyword evidence="6 7" id="KW-0472">Membrane</keyword>
<evidence type="ECO:0000313" key="9">
    <source>
        <dbReference type="EMBL" id="MBC3906499.1"/>
    </source>
</evidence>
<evidence type="ECO:0000256" key="2">
    <source>
        <dbReference type="ARBA" id="ARBA00006464"/>
    </source>
</evidence>
<evidence type="ECO:0000256" key="4">
    <source>
        <dbReference type="ARBA" id="ARBA00022692"/>
    </source>
</evidence>
<dbReference type="Proteomes" id="UP000646911">
    <property type="component" value="Unassembled WGS sequence"/>
</dbReference>
<feature type="transmembrane region" description="Helical" evidence="7">
    <location>
        <begin position="47"/>
        <end position="66"/>
    </location>
</feature>
<keyword evidence="10" id="KW-1185">Reference proteome</keyword>
<dbReference type="RefSeq" id="WP_186951708.1">
    <property type="nucleotide sequence ID" value="NZ_JACOFX010000001.1"/>
</dbReference>
<evidence type="ECO:0000256" key="7">
    <source>
        <dbReference type="SAM" id="Phobius"/>
    </source>
</evidence>
<keyword evidence="3 9" id="KW-0808">Transferase</keyword>
<dbReference type="Pfam" id="PF13727">
    <property type="entry name" value="CoA_binding_3"/>
    <property type="match status" value="1"/>
</dbReference>
<feature type="transmembrane region" description="Helical" evidence="7">
    <location>
        <begin position="288"/>
        <end position="309"/>
    </location>
</feature>
<dbReference type="NCBIfam" id="TIGR03023">
    <property type="entry name" value="WcaJ_sugtrans"/>
    <property type="match status" value="1"/>
</dbReference>
<feature type="transmembrane region" description="Helical" evidence="7">
    <location>
        <begin position="78"/>
        <end position="102"/>
    </location>
</feature>
<keyword evidence="5 7" id="KW-1133">Transmembrane helix</keyword>
<feature type="domain" description="Bacterial sugar transferase" evidence="8">
    <location>
        <begin position="283"/>
        <end position="467"/>
    </location>
</feature>
<evidence type="ECO:0000256" key="5">
    <source>
        <dbReference type="ARBA" id="ARBA00022989"/>
    </source>
</evidence>
<gene>
    <name evidence="9" type="ORF">H8L47_02830</name>
</gene>
<comment type="subcellular location">
    <subcellularLocation>
        <location evidence="1">Membrane</location>
        <topology evidence="1">Multi-pass membrane protein</topology>
    </subcellularLocation>
</comment>
<evidence type="ECO:0000259" key="8">
    <source>
        <dbReference type="Pfam" id="PF02397"/>
    </source>
</evidence>
<dbReference type="InterPro" id="IPR003362">
    <property type="entry name" value="Bact_transf"/>
</dbReference>
<comment type="similarity">
    <text evidence="2">Belongs to the bacterial sugar transferase family.</text>
</comment>
<comment type="caution">
    <text evidence="9">The sequence shown here is derived from an EMBL/GenBank/DDBJ whole genome shotgun (WGS) entry which is preliminary data.</text>
</comment>
<dbReference type="Pfam" id="PF02397">
    <property type="entry name" value="Bac_transf"/>
    <property type="match status" value="1"/>
</dbReference>
<dbReference type="EC" id="2.7.8.31" evidence="9"/>
<dbReference type="PANTHER" id="PTHR30576">
    <property type="entry name" value="COLANIC BIOSYNTHESIS UDP-GLUCOSE LIPID CARRIER TRANSFERASE"/>
    <property type="match status" value="1"/>
</dbReference>
<dbReference type="NCBIfam" id="TIGR03025">
    <property type="entry name" value="EPS_sugtrans"/>
    <property type="match status" value="1"/>
</dbReference>
<organism evidence="9 10">
    <name type="scientific">Undibacterium umbellatum</name>
    <dbReference type="NCBI Taxonomy" id="2762300"/>
    <lineage>
        <taxon>Bacteria</taxon>
        <taxon>Pseudomonadati</taxon>
        <taxon>Pseudomonadota</taxon>
        <taxon>Betaproteobacteria</taxon>
        <taxon>Burkholderiales</taxon>
        <taxon>Oxalobacteraceae</taxon>
        <taxon>Undibacterium</taxon>
    </lineage>
</organism>
<protein>
    <submittedName>
        <fullName evidence="9">Undecaprenyl-phosphate glucose phosphotransferase</fullName>
        <ecNumber evidence="9">2.7.8.31</ecNumber>
    </submittedName>
</protein>
<proteinExistence type="inferred from homology"/>